<dbReference type="Proteomes" id="UP001500051">
    <property type="component" value="Unassembled WGS sequence"/>
</dbReference>
<accession>A0ABP7DWN9</accession>
<name>A0ABP7DWN9_9ACTN</name>
<evidence type="ECO:0000259" key="1">
    <source>
        <dbReference type="Pfam" id="PF04480"/>
    </source>
</evidence>
<gene>
    <name evidence="2" type="ORF">GCM10022204_29050</name>
</gene>
<organism evidence="2 3">
    <name type="scientific">Microlunatus aurantiacus</name>
    <dbReference type="NCBI Taxonomy" id="446786"/>
    <lineage>
        <taxon>Bacteria</taxon>
        <taxon>Bacillati</taxon>
        <taxon>Actinomycetota</taxon>
        <taxon>Actinomycetes</taxon>
        <taxon>Propionibacteriales</taxon>
        <taxon>Propionibacteriaceae</taxon>
        <taxon>Microlunatus</taxon>
    </lineage>
</organism>
<reference evidence="3" key="1">
    <citation type="journal article" date="2019" name="Int. J. Syst. Evol. Microbiol.">
        <title>The Global Catalogue of Microorganisms (GCM) 10K type strain sequencing project: providing services to taxonomists for standard genome sequencing and annotation.</title>
        <authorList>
            <consortium name="The Broad Institute Genomics Platform"/>
            <consortium name="The Broad Institute Genome Sequencing Center for Infectious Disease"/>
            <person name="Wu L."/>
            <person name="Ma J."/>
        </authorList>
    </citation>
    <scope>NUCLEOTIDE SEQUENCE [LARGE SCALE GENOMIC DNA]</scope>
    <source>
        <strain evidence="3">JCM 16548</strain>
    </source>
</reference>
<protein>
    <recommendedName>
        <fullName evidence="1">DUF559 domain-containing protein</fullName>
    </recommendedName>
</protein>
<dbReference type="EMBL" id="BAAAYX010000013">
    <property type="protein sequence ID" value="GAA3709058.1"/>
    <property type="molecule type" value="Genomic_DNA"/>
</dbReference>
<dbReference type="Gene3D" id="3.40.960.10">
    <property type="entry name" value="VSR Endonuclease"/>
    <property type="match status" value="1"/>
</dbReference>
<keyword evidence="3" id="KW-1185">Reference proteome</keyword>
<dbReference type="InterPro" id="IPR011335">
    <property type="entry name" value="Restrct_endonuc-II-like"/>
</dbReference>
<dbReference type="Pfam" id="PF04480">
    <property type="entry name" value="DUF559"/>
    <property type="match status" value="1"/>
</dbReference>
<evidence type="ECO:0000313" key="3">
    <source>
        <dbReference type="Proteomes" id="UP001500051"/>
    </source>
</evidence>
<dbReference type="InterPro" id="IPR007569">
    <property type="entry name" value="DUF559"/>
</dbReference>
<dbReference type="SUPFAM" id="SSF52980">
    <property type="entry name" value="Restriction endonuclease-like"/>
    <property type="match status" value="1"/>
</dbReference>
<feature type="domain" description="DUF559" evidence="1">
    <location>
        <begin position="228"/>
        <end position="291"/>
    </location>
</feature>
<sequence length="320" mass="35226">MTTKAPTKTTFNPRAPFSRADARAAGIAEGKLRTPAYQRLFHDTYVCSSVAVTAEVRTAAALDRTGPDAYASHHTAAELWGIPVPVDGLVHVTTAKSQGRNRRRGVLTHQPVTVRGGTTVRNGIRLSTPAQVFCELAAAGLGLVDLVIAGDAMLRKGRATLESLKRSVGDMTGAGARRARRALGYVRAGVDSPMETRLRMLLVLAGLPEPKVNVILRDLHGEWDRRFDMCYLALKLIIEYDGEQHGELDQRDSDIHRREELERLGYTLVQVTSRGIYRDPARTLRRVADALRDAGGHPPGRWRPEWKQHFPERFAGNGAG</sequence>
<proteinExistence type="predicted"/>
<evidence type="ECO:0000313" key="2">
    <source>
        <dbReference type="EMBL" id="GAA3709058.1"/>
    </source>
</evidence>
<dbReference type="RefSeq" id="WP_344813106.1">
    <property type="nucleotide sequence ID" value="NZ_BAAAYX010000013.1"/>
</dbReference>
<comment type="caution">
    <text evidence="2">The sequence shown here is derived from an EMBL/GenBank/DDBJ whole genome shotgun (WGS) entry which is preliminary data.</text>
</comment>